<protein>
    <recommendedName>
        <fullName evidence="2">ZAD domain-containing protein</fullName>
    </recommendedName>
</protein>
<keyword evidence="1" id="KW-0862">Zinc</keyword>
<feature type="binding site" evidence="1">
    <location>
        <position position="92"/>
    </location>
    <ligand>
        <name>Zn(2+)</name>
        <dbReference type="ChEBI" id="CHEBI:29105"/>
    </ligand>
</feature>
<accession>A0A1I8Q3Y5</accession>
<feature type="domain" description="ZAD" evidence="2">
    <location>
        <begin position="34"/>
        <end position="116"/>
    </location>
</feature>
<feature type="binding site" evidence="1">
    <location>
        <position position="89"/>
    </location>
    <ligand>
        <name>Zn(2+)</name>
        <dbReference type="ChEBI" id="CHEBI:29105"/>
    </ligand>
</feature>
<dbReference type="GO" id="GO:0005634">
    <property type="term" value="C:nucleus"/>
    <property type="evidence" value="ECO:0007669"/>
    <property type="project" value="InterPro"/>
</dbReference>
<evidence type="ECO:0000256" key="1">
    <source>
        <dbReference type="PROSITE-ProRule" id="PRU01263"/>
    </source>
</evidence>
<gene>
    <name evidence="3" type="primary">106093025</name>
</gene>
<evidence type="ECO:0000313" key="3">
    <source>
        <dbReference type="EnsemblMetazoa" id="SCAU013656-PA"/>
    </source>
</evidence>
<dbReference type="SUPFAM" id="SSF57716">
    <property type="entry name" value="Glucocorticoid receptor-like (DNA-binding domain)"/>
    <property type="match status" value="1"/>
</dbReference>
<dbReference type="EnsemblMetazoa" id="SCAU013656-RA">
    <property type="protein sequence ID" value="SCAU013656-PA"/>
    <property type="gene ID" value="SCAU013656"/>
</dbReference>
<keyword evidence="1" id="KW-0479">Metal-binding</keyword>
<name>A0A1I8Q3Y5_STOCA</name>
<sequence>MNTSMRKIFYYENILEFKKSSQHKLNLQEVNNWQLCRTCLLETNEDDMDMEKMCVMDVVHGDFLTVQQMLLKISPSQVPKDNELPTKVCKDCLGKISNLYFFSMQIEKAQYILTKLFNNLKEDERRATAKGFVELAQKEIRTSTTVVNENVQQVESDDNFNNGSHSNVSCSNSDEVTITEEVMESDTEILWEVESIRSNGNQIDTAEMPSSENEQHVFDTKSINKDKAEIKKDSKIIDNELDIIENLINNCNVIDNKEKDLDEELNVHKNNSIVVYETASSQSDSIIDKNNEEYVVMYATQDDKAKKRKPKQTSVKHKQSRVIKPLLENLKCGVCELVRRF</sequence>
<evidence type="ECO:0000313" key="4">
    <source>
        <dbReference type="Proteomes" id="UP000095300"/>
    </source>
</evidence>
<keyword evidence="1" id="KW-0863">Zinc-finger</keyword>
<feature type="binding site" evidence="1">
    <location>
        <position position="39"/>
    </location>
    <ligand>
        <name>Zn(2+)</name>
        <dbReference type="ChEBI" id="CHEBI:29105"/>
    </ligand>
</feature>
<dbReference type="OrthoDB" id="1095242at2759"/>
<feature type="binding site" evidence="1">
    <location>
        <position position="36"/>
    </location>
    <ligand>
        <name>Zn(2+)</name>
        <dbReference type="ChEBI" id="CHEBI:29105"/>
    </ligand>
</feature>
<dbReference type="PROSITE" id="PS51915">
    <property type="entry name" value="ZAD"/>
    <property type="match status" value="1"/>
</dbReference>
<keyword evidence="4" id="KW-1185">Reference proteome</keyword>
<evidence type="ECO:0000259" key="2">
    <source>
        <dbReference type="PROSITE" id="PS51915"/>
    </source>
</evidence>
<proteinExistence type="predicted"/>
<organism evidence="3 4">
    <name type="scientific">Stomoxys calcitrans</name>
    <name type="common">Stable fly</name>
    <name type="synonym">Conops calcitrans</name>
    <dbReference type="NCBI Taxonomy" id="35570"/>
    <lineage>
        <taxon>Eukaryota</taxon>
        <taxon>Metazoa</taxon>
        <taxon>Ecdysozoa</taxon>
        <taxon>Arthropoda</taxon>
        <taxon>Hexapoda</taxon>
        <taxon>Insecta</taxon>
        <taxon>Pterygota</taxon>
        <taxon>Neoptera</taxon>
        <taxon>Endopterygota</taxon>
        <taxon>Diptera</taxon>
        <taxon>Brachycera</taxon>
        <taxon>Muscomorpha</taxon>
        <taxon>Muscoidea</taxon>
        <taxon>Muscidae</taxon>
        <taxon>Stomoxys</taxon>
    </lineage>
</organism>
<dbReference type="AlphaFoldDB" id="A0A1I8Q3Y5"/>
<dbReference type="Pfam" id="PF07776">
    <property type="entry name" value="zf-AD"/>
    <property type="match status" value="1"/>
</dbReference>
<dbReference type="SMART" id="SM00868">
    <property type="entry name" value="zf-AD"/>
    <property type="match status" value="1"/>
</dbReference>
<dbReference type="VEuPathDB" id="VectorBase:SCAU013656"/>
<dbReference type="Proteomes" id="UP000095300">
    <property type="component" value="Unassembled WGS sequence"/>
</dbReference>
<dbReference type="GO" id="GO:0008270">
    <property type="term" value="F:zinc ion binding"/>
    <property type="evidence" value="ECO:0007669"/>
    <property type="project" value="UniProtKB-UniRule"/>
</dbReference>
<dbReference type="Gene3D" id="3.40.1800.20">
    <property type="match status" value="1"/>
</dbReference>
<dbReference type="InterPro" id="IPR012934">
    <property type="entry name" value="Znf_AD"/>
</dbReference>
<reference evidence="3" key="1">
    <citation type="submission" date="2020-05" db="UniProtKB">
        <authorList>
            <consortium name="EnsemblMetazoa"/>
        </authorList>
    </citation>
    <scope>IDENTIFICATION</scope>
    <source>
        <strain evidence="3">USDA</strain>
    </source>
</reference>